<keyword evidence="4" id="KW-1185">Reference proteome</keyword>
<evidence type="ECO:0000313" key="3">
    <source>
        <dbReference type="EMBL" id="MDC5697801.1"/>
    </source>
</evidence>
<organism evidence="3 4">
    <name type="scientific">Intrasporangium calvum</name>
    <dbReference type="NCBI Taxonomy" id="53358"/>
    <lineage>
        <taxon>Bacteria</taxon>
        <taxon>Bacillati</taxon>
        <taxon>Actinomycetota</taxon>
        <taxon>Actinomycetes</taxon>
        <taxon>Micrococcales</taxon>
        <taxon>Intrasporangiaceae</taxon>
        <taxon>Intrasporangium</taxon>
    </lineage>
</organism>
<sequence length="188" mass="20199">MRTNEEGAGRSRRTVEAAFAEFYQGLVTDLTQVCGGRSGAERAAREAFRRAARTPDFEQIGRPREWLERVARNVVLRRSFQSECLAGTDWPSGGRSWLAEDFRLPHLDHVLAEGRRAHRQRLALAAAAVLGIVVLVGTLVFLGFKIAKAPEASAVPLTSATPSSASPGPAASRPAADDVIRDPGAVAV</sequence>
<name>A0ABT5GJD7_9MICO</name>
<dbReference type="InterPro" id="IPR013325">
    <property type="entry name" value="RNA_pol_sigma_r2"/>
</dbReference>
<evidence type="ECO:0000256" key="2">
    <source>
        <dbReference type="SAM" id="Phobius"/>
    </source>
</evidence>
<dbReference type="RefSeq" id="WP_272462376.1">
    <property type="nucleotide sequence ID" value="NZ_JAPFQL010000043.1"/>
</dbReference>
<feature type="transmembrane region" description="Helical" evidence="2">
    <location>
        <begin position="122"/>
        <end position="144"/>
    </location>
</feature>
<dbReference type="Proteomes" id="UP001150259">
    <property type="component" value="Unassembled WGS sequence"/>
</dbReference>
<comment type="caution">
    <text evidence="3">The sequence shown here is derived from an EMBL/GenBank/DDBJ whole genome shotgun (WGS) entry which is preliminary data.</text>
</comment>
<evidence type="ECO:0000256" key="1">
    <source>
        <dbReference type="SAM" id="MobiDB-lite"/>
    </source>
</evidence>
<evidence type="ECO:0000313" key="4">
    <source>
        <dbReference type="Proteomes" id="UP001150259"/>
    </source>
</evidence>
<feature type="compositionally biased region" description="Low complexity" evidence="1">
    <location>
        <begin position="155"/>
        <end position="174"/>
    </location>
</feature>
<dbReference type="SUPFAM" id="SSF88946">
    <property type="entry name" value="Sigma2 domain of RNA polymerase sigma factors"/>
    <property type="match status" value="1"/>
</dbReference>
<feature type="non-terminal residue" evidence="3">
    <location>
        <position position="188"/>
    </location>
</feature>
<proteinExistence type="predicted"/>
<keyword evidence="2" id="KW-0472">Membrane</keyword>
<keyword evidence="2" id="KW-0812">Transmembrane</keyword>
<gene>
    <name evidence="3" type="ORF">OO014_11055</name>
</gene>
<evidence type="ECO:0008006" key="5">
    <source>
        <dbReference type="Google" id="ProtNLM"/>
    </source>
</evidence>
<keyword evidence="2" id="KW-1133">Transmembrane helix</keyword>
<protein>
    <recommendedName>
        <fullName evidence="5">RNA polymerase sigma-70 region 2 domain-containing protein</fullName>
    </recommendedName>
</protein>
<reference evidence="3 4" key="1">
    <citation type="submission" date="2022-11" db="EMBL/GenBank/DDBJ databases">
        <title>Anaerobic phenanthrene biodegradation by a DNRA strain PheN6.</title>
        <authorList>
            <person name="Zhang Z."/>
        </authorList>
    </citation>
    <scope>NUCLEOTIDE SEQUENCE [LARGE SCALE GENOMIC DNA]</scope>
    <source>
        <strain evidence="3 4">PheN6</strain>
    </source>
</reference>
<feature type="region of interest" description="Disordered" evidence="1">
    <location>
        <begin position="155"/>
        <end position="188"/>
    </location>
</feature>
<accession>A0ABT5GJD7</accession>
<dbReference type="EMBL" id="JAPFQL010000043">
    <property type="protein sequence ID" value="MDC5697801.1"/>
    <property type="molecule type" value="Genomic_DNA"/>
</dbReference>